<keyword evidence="4 7" id="KW-0812">Transmembrane</keyword>
<accession>A0ABU1WX62</accession>
<dbReference type="InterPro" id="IPR050171">
    <property type="entry name" value="MFS_Transporters"/>
</dbReference>
<feature type="transmembrane region" description="Helical" evidence="7">
    <location>
        <begin position="370"/>
        <end position="393"/>
    </location>
</feature>
<feature type="transmembrane region" description="Helical" evidence="7">
    <location>
        <begin position="108"/>
        <end position="130"/>
    </location>
</feature>
<keyword evidence="10" id="KW-1185">Reference proteome</keyword>
<feature type="transmembrane region" description="Helical" evidence="7">
    <location>
        <begin position="347"/>
        <end position="364"/>
    </location>
</feature>
<dbReference type="EMBL" id="JAVDWV010000003">
    <property type="protein sequence ID" value="MDR7153911.1"/>
    <property type="molecule type" value="Genomic_DNA"/>
</dbReference>
<evidence type="ECO:0000256" key="3">
    <source>
        <dbReference type="ARBA" id="ARBA00022475"/>
    </source>
</evidence>
<sequence length="407" mass="43225">MAGQTASDPVPGTLTGIALLLPITLSTMAIVLLAPILPQLLHEYRAIPGFEFWVPMILTVPALCVAFLSPIAGLLGDRFGRRRLLLAAFLLYAMTGVAPVFLTSLPAILVSRVGVGISEALIMVLSTTLIGDYFTGAARDKWLAGQTAFASMSALLFFNIGGQLGTFGWRMPFWVYTSALLMFALVLRFTWEPKGDRSGSTAVAQAPVAPLEFPWRRMMTILAITVYGSIFFYAVQIQASSGLVHLGLTDPARIGLLTSIASIGVPLGTFVYSRIGRWPIRRLLLIEFGLLAAGFATMGLATGATSFLVGCFLNQVGAGLLLPTLLVWSMSLLSFEIRGRGAGMWQSAFAFGQFLSPVIVTLLARPAGGLMGAFLLLSVGALLGAGIALVAPFRRGAQPVEGMVVHG</sequence>
<name>A0ABU1WX62_SPHXE</name>
<dbReference type="RefSeq" id="WP_310222028.1">
    <property type="nucleotide sequence ID" value="NZ_JAVDWV010000003.1"/>
</dbReference>
<feature type="transmembrane region" description="Helical" evidence="7">
    <location>
        <begin position="142"/>
        <end position="161"/>
    </location>
</feature>
<feature type="transmembrane region" description="Helical" evidence="7">
    <location>
        <begin position="251"/>
        <end position="272"/>
    </location>
</feature>
<dbReference type="InterPro" id="IPR020846">
    <property type="entry name" value="MFS_dom"/>
</dbReference>
<dbReference type="Pfam" id="PF07690">
    <property type="entry name" value="MFS_1"/>
    <property type="match status" value="1"/>
</dbReference>
<dbReference type="Proteomes" id="UP001267638">
    <property type="component" value="Unassembled WGS sequence"/>
</dbReference>
<feature type="transmembrane region" description="Helical" evidence="7">
    <location>
        <begin position="12"/>
        <end position="37"/>
    </location>
</feature>
<dbReference type="Gene3D" id="1.20.1250.20">
    <property type="entry name" value="MFS general substrate transporter like domains"/>
    <property type="match status" value="1"/>
</dbReference>
<protein>
    <submittedName>
        <fullName evidence="9">MFS family permease</fullName>
    </submittedName>
</protein>
<dbReference type="InterPro" id="IPR036259">
    <property type="entry name" value="MFS_trans_sf"/>
</dbReference>
<evidence type="ECO:0000256" key="7">
    <source>
        <dbReference type="SAM" id="Phobius"/>
    </source>
</evidence>
<feature type="transmembrane region" description="Helical" evidence="7">
    <location>
        <begin position="84"/>
        <end position="102"/>
    </location>
</feature>
<evidence type="ECO:0000256" key="5">
    <source>
        <dbReference type="ARBA" id="ARBA00022989"/>
    </source>
</evidence>
<evidence type="ECO:0000256" key="6">
    <source>
        <dbReference type="ARBA" id="ARBA00023136"/>
    </source>
</evidence>
<feature type="domain" description="Major facilitator superfamily (MFS) profile" evidence="8">
    <location>
        <begin position="15"/>
        <end position="396"/>
    </location>
</feature>
<evidence type="ECO:0000313" key="9">
    <source>
        <dbReference type="EMBL" id="MDR7153911.1"/>
    </source>
</evidence>
<keyword evidence="2" id="KW-0813">Transport</keyword>
<keyword evidence="3" id="KW-1003">Cell membrane</keyword>
<evidence type="ECO:0000313" key="10">
    <source>
        <dbReference type="Proteomes" id="UP001267638"/>
    </source>
</evidence>
<gene>
    <name evidence="9" type="ORF">J2W40_000714</name>
</gene>
<evidence type="ECO:0000256" key="4">
    <source>
        <dbReference type="ARBA" id="ARBA00022692"/>
    </source>
</evidence>
<evidence type="ECO:0000256" key="1">
    <source>
        <dbReference type="ARBA" id="ARBA00004651"/>
    </source>
</evidence>
<feature type="transmembrane region" description="Helical" evidence="7">
    <location>
        <begin position="316"/>
        <end position="335"/>
    </location>
</feature>
<proteinExistence type="predicted"/>
<evidence type="ECO:0000259" key="8">
    <source>
        <dbReference type="PROSITE" id="PS50850"/>
    </source>
</evidence>
<feature type="transmembrane region" description="Helical" evidence="7">
    <location>
        <begin position="173"/>
        <end position="191"/>
    </location>
</feature>
<dbReference type="InterPro" id="IPR011701">
    <property type="entry name" value="MFS"/>
</dbReference>
<feature type="transmembrane region" description="Helical" evidence="7">
    <location>
        <begin position="52"/>
        <end position="72"/>
    </location>
</feature>
<feature type="transmembrane region" description="Helical" evidence="7">
    <location>
        <begin position="284"/>
        <end position="310"/>
    </location>
</feature>
<dbReference type="PROSITE" id="PS50850">
    <property type="entry name" value="MFS"/>
    <property type="match status" value="1"/>
</dbReference>
<reference evidence="9 10" key="1">
    <citation type="submission" date="2023-07" db="EMBL/GenBank/DDBJ databases">
        <title>Sorghum-associated microbial communities from plants grown in Nebraska, USA.</title>
        <authorList>
            <person name="Schachtman D."/>
        </authorList>
    </citation>
    <scope>NUCLEOTIDE SEQUENCE [LARGE SCALE GENOMIC DNA]</scope>
    <source>
        <strain evidence="9 10">4256</strain>
    </source>
</reference>
<comment type="caution">
    <text evidence="9">The sequence shown here is derived from an EMBL/GenBank/DDBJ whole genome shotgun (WGS) entry which is preliminary data.</text>
</comment>
<dbReference type="PANTHER" id="PTHR23517:SF3">
    <property type="entry name" value="INTEGRAL MEMBRANE TRANSPORT PROTEIN"/>
    <property type="match status" value="1"/>
</dbReference>
<organism evidence="9 10">
    <name type="scientific">Sphingobium xenophagum</name>
    <dbReference type="NCBI Taxonomy" id="121428"/>
    <lineage>
        <taxon>Bacteria</taxon>
        <taxon>Pseudomonadati</taxon>
        <taxon>Pseudomonadota</taxon>
        <taxon>Alphaproteobacteria</taxon>
        <taxon>Sphingomonadales</taxon>
        <taxon>Sphingomonadaceae</taxon>
        <taxon>Sphingobium</taxon>
    </lineage>
</organism>
<dbReference type="PANTHER" id="PTHR23517">
    <property type="entry name" value="RESISTANCE PROTEIN MDTM, PUTATIVE-RELATED-RELATED"/>
    <property type="match status" value="1"/>
</dbReference>
<keyword evidence="6 7" id="KW-0472">Membrane</keyword>
<feature type="transmembrane region" description="Helical" evidence="7">
    <location>
        <begin position="221"/>
        <end position="239"/>
    </location>
</feature>
<dbReference type="CDD" id="cd17473">
    <property type="entry name" value="MFS_arabinose_efflux_permease_like"/>
    <property type="match status" value="1"/>
</dbReference>
<comment type="subcellular location">
    <subcellularLocation>
        <location evidence="1">Cell membrane</location>
        <topology evidence="1">Multi-pass membrane protein</topology>
    </subcellularLocation>
</comment>
<dbReference type="SUPFAM" id="SSF103473">
    <property type="entry name" value="MFS general substrate transporter"/>
    <property type="match status" value="1"/>
</dbReference>
<keyword evidence="5 7" id="KW-1133">Transmembrane helix</keyword>
<evidence type="ECO:0000256" key="2">
    <source>
        <dbReference type="ARBA" id="ARBA00022448"/>
    </source>
</evidence>